<name>A0A2H0V9W9_9BACT</name>
<dbReference type="EMBL" id="PFAK01000064">
    <property type="protein sequence ID" value="PIR95896.1"/>
    <property type="molecule type" value="Genomic_DNA"/>
</dbReference>
<dbReference type="AlphaFoldDB" id="A0A2H0V9W9"/>
<organism evidence="2 3">
    <name type="scientific">Candidatus Doudnabacteria bacterium CG10_big_fil_rev_8_21_14_0_10_42_18</name>
    <dbReference type="NCBI Taxonomy" id="1974552"/>
    <lineage>
        <taxon>Bacteria</taxon>
        <taxon>Candidatus Doudnaibacteriota</taxon>
    </lineage>
</organism>
<dbReference type="GO" id="GO:0003676">
    <property type="term" value="F:nucleic acid binding"/>
    <property type="evidence" value="ECO:0007669"/>
    <property type="project" value="InterPro"/>
</dbReference>
<dbReference type="InterPro" id="IPR001584">
    <property type="entry name" value="Integrase_cat-core"/>
</dbReference>
<evidence type="ECO:0000313" key="2">
    <source>
        <dbReference type="EMBL" id="PIR95896.1"/>
    </source>
</evidence>
<dbReference type="SUPFAM" id="SSF46689">
    <property type="entry name" value="Homeodomain-like"/>
    <property type="match status" value="1"/>
</dbReference>
<dbReference type="Pfam" id="PF13551">
    <property type="entry name" value="HTH_29"/>
    <property type="match status" value="1"/>
</dbReference>
<protein>
    <submittedName>
        <fullName evidence="2">ISNCY family transposase</fullName>
    </submittedName>
</protein>
<reference evidence="3" key="1">
    <citation type="submission" date="2017-09" db="EMBL/GenBank/DDBJ databases">
        <title>Depth-based differentiation of microbial function through sediment-hosted aquifers and enrichment of novel symbionts in the deep terrestrial subsurface.</title>
        <authorList>
            <person name="Probst A.J."/>
            <person name="Ladd B."/>
            <person name="Jarett J.K."/>
            <person name="Geller-Mcgrath D.E."/>
            <person name="Sieber C.M.K."/>
            <person name="Emerson J.B."/>
            <person name="Anantharaman K."/>
            <person name="Thomas B.C."/>
            <person name="Malmstrom R."/>
            <person name="Stieglmeier M."/>
            <person name="Klingl A."/>
            <person name="Woyke T."/>
            <person name="Ryan C.M."/>
            <person name="Banfield J.F."/>
        </authorList>
    </citation>
    <scope>NUCLEOTIDE SEQUENCE [LARGE SCALE GENOMIC DNA]</scope>
</reference>
<dbReference type="PANTHER" id="PTHR35004">
    <property type="entry name" value="TRANSPOSASE RV3428C-RELATED"/>
    <property type="match status" value="1"/>
</dbReference>
<comment type="caution">
    <text evidence="2">The sequence shown here is derived from an EMBL/GenBank/DDBJ whole genome shotgun (WGS) entry which is preliminary data.</text>
</comment>
<dbReference type="InterPro" id="IPR036397">
    <property type="entry name" value="RNaseH_sf"/>
</dbReference>
<dbReference type="PROSITE" id="PS50994">
    <property type="entry name" value="INTEGRASE"/>
    <property type="match status" value="1"/>
</dbReference>
<dbReference type="InterPro" id="IPR012337">
    <property type="entry name" value="RNaseH-like_sf"/>
</dbReference>
<dbReference type="InterPro" id="IPR047797">
    <property type="entry name" value="ISNCY_transpos"/>
</dbReference>
<dbReference type="Proteomes" id="UP000230922">
    <property type="component" value="Unassembled WGS sequence"/>
</dbReference>
<accession>A0A2H0V9W9</accession>
<dbReference type="GO" id="GO:0015074">
    <property type="term" value="P:DNA integration"/>
    <property type="evidence" value="ECO:0007669"/>
    <property type="project" value="InterPro"/>
</dbReference>
<dbReference type="InterPro" id="IPR009057">
    <property type="entry name" value="Homeodomain-like_sf"/>
</dbReference>
<evidence type="ECO:0000259" key="1">
    <source>
        <dbReference type="PROSITE" id="PS50994"/>
    </source>
</evidence>
<dbReference type="SUPFAM" id="SSF53098">
    <property type="entry name" value="Ribonuclease H-like"/>
    <property type="match status" value="1"/>
</dbReference>
<dbReference type="NCBIfam" id="NF033594">
    <property type="entry name" value="transpos_ISNCY_2"/>
    <property type="match status" value="1"/>
</dbReference>
<evidence type="ECO:0000313" key="3">
    <source>
        <dbReference type="Proteomes" id="UP000230922"/>
    </source>
</evidence>
<dbReference type="PANTHER" id="PTHR35004:SF7">
    <property type="entry name" value="INTEGRASE PROTEIN"/>
    <property type="match status" value="1"/>
</dbReference>
<gene>
    <name evidence="2" type="ORF">COT92_03855</name>
</gene>
<dbReference type="Gene3D" id="3.30.420.10">
    <property type="entry name" value="Ribonuclease H-like superfamily/Ribonuclease H"/>
    <property type="match status" value="1"/>
</dbReference>
<proteinExistence type="predicted"/>
<sequence length="338" mass="38648">MNIQKAETKTKETFFMTEADSLKESTLRKLIAKTINGTQAAEILQLSVRQVKRLKKRFVKKGIKGILHKNRGKASNHSVPESKRKEIIKIIKTSYPDFGPTLACEKLTELHNISLSAQTIRTLMVDNDLWKVKPMASKKFPHVWRARKDCLGQMQQYDGSYHNWFEGRLKNALGEIITINCLLCSIDDATGKITYAKFDDNEGVLPTMAFWQEYIEILGKPVSIYLDKGSTYKNNPRKNAVNVLELTQFQRACRQTGINLIHAHSPQAKGRVERLFQTLQDRLIKELRLKNISTIAEANIFLTKVFIPWFNRKFAVAPKNSSDIHTGLSEKEGLINKM</sequence>
<feature type="domain" description="Integrase catalytic" evidence="1">
    <location>
        <begin position="137"/>
        <end position="338"/>
    </location>
</feature>